<dbReference type="PANTHER" id="PTHR30244">
    <property type="entry name" value="TRANSAMINASE"/>
    <property type="match status" value="1"/>
</dbReference>
<sequence length="414" mass="46166">MAMSIKQQGWPRWPIADEETLEQLRLVLESGRWAISGPYTGEPTREQQFAEQFAAYNGVRWCVTLDHGTSALIAALEALDIGAGDEVIVPGLTWVAPALAVISVNAVPVFADVERDTLCMDVHAVEQVMTKRTRAILAVHMYGNMTDMDAMQALAEKHGLYLIEDAAHSHGASWNGRMAGSLGHIGVFSMQQGKVLTCGEGGAAITDEDELKDRLEASAWNARTRIAPSEQLLFPMSLDEGMPRFGTNRCLSEFQAAVLLDQLPRLDRQNRMREAHAGWLDHQCSQIQGVQVMRKDPRIKQRTYYGYVLQLDPQECPISAHDLIAHLQQDLQMGDFLLHSAYKPLYRNPLFRPHPRRHAIGAAYMEALQRQSGPLANCEYAYANSIVFHHSILLADQAQLSRLVEALAFRITGK</sequence>
<dbReference type="Pfam" id="PF01041">
    <property type="entry name" value="DegT_DnrJ_EryC1"/>
    <property type="match status" value="1"/>
</dbReference>
<dbReference type="CDD" id="cd00616">
    <property type="entry name" value="AHBA_syn"/>
    <property type="match status" value="1"/>
</dbReference>
<keyword evidence="1" id="KW-0663">Pyridoxal phosphate</keyword>
<dbReference type="Gene3D" id="3.90.1150.10">
    <property type="entry name" value="Aspartate Aminotransferase, domain 1"/>
    <property type="match status" value="1"/>
</dbReference>
<name>A0A8J4M1H3_9BACL</name>
<proteinExistence type="inferred from homology"/>
<dbReference type="Gene3D" id="3.40.640.10">
    <property type="entry name" value="Type I PLP-dependent aspartate aminotransferase-like (Major domain)"/>
    <property type="match status" value="1"/>
</dbReference>
<keyword evidence="2" id="KW-0808">Transferase</keyword>
<organism evidence="2 3">
    <name type="scientific">Xylanibacillus composti</name>
    <dbReference type="NCBI Taxonomy" id="1572762"/>
    <lineage>
        <taxon>Bacteria</taxon>
        <taxon>Bacillati</taxon>
        <taxon>Bacillota</taxon>
        <taxon>Bacilli</taxon>
        <taxon>Bacillales</taxon>
        <taxon>Paenibacillaceae</taxon>
        <taxon>Xylanibacillus</taxon>
    </lineage>
</organism>
<keyword evidence="3" id="KW-1185">Reference proteome</keyword>
<comment type="caution">
    <text evidence="2">The sequence shown here is derived from an EMBL/GenBank/DDBJ whole genome shotgun (WGS) entry which is preliminary data.</text>
</comment>
<evidence type="ECO:0000313" key="2">
    <source>
        <dbReference type="EMBL" id="GIQ68865.1"/>
    </source>
</evidence>
<dbReference type="AlphaFoldDB" id="A0A8J4M1H3"/>
<dbReference type="Proteomes" id="UP000677918">
    <property type="component" value="Unassembled WGS sequence"/>
</dbReference>
<dbReference type="InterPro" id="IPR000653">
    <property type="entry name" value="DegT/StrS_aminotransferase"/>
</dbReference>
<dbReference type="GO" id="GO:0030170">
    <property type="term" value="F:pyridoxal phosphate binding"/>
    <property type="evidence" value="ECO:0007669"/>
    <property type="project" value="TreeGrafter"/>
</dbReference>
<accession>A0A8J4M1H3</accession>
<dbReference type="RefSeq" id="WP_213411650.1">
    <property type="nucleotide sequence ID" value="NZ_BOVK01000020.1"/>
</dbReference>
<evidence type="ECO:0000313" key="3">
    <source>
        <dbReference type="Proteomes" id="UP000677918"/>
    </source>
</evidence>
<dbReference type="InterPro" id="IPR015422">
    <property type="entry name" value="PyrdxlP-dep_Trfase_small"/>
</dbReference>
<reference evidence="2" key="1">
    <citation type="submission" date="2021-04" db="EMBL/GenBank/DDBJ databases">
        <title>Draft genome sequence of Xylanibacillus composti strain K13.</title>
        <authorList>
            <person name="Uke A."/>
            <person name="Chhe C."/>
            <person name="Baramee S."/>
            <person name="Kosugi A."/>
        </authorList>
    </citation>
    <scope>NUCLEOTIDE SEQUENCE</scope>
    <source>
        <strain evidence="2">K13</strain>
    </source>
</reference>
<dbReference type="GO" id="GO:0008483">
    <property type="term" value="F:transaminase activity"/>
    <property type="evidence" value="ECO:0007669"/>
    <property type="project" value="UniProtKB-KW"/>
</dbReference>
<keyword evidence="2" id="KW-0032">Aminotransferase</keyword>
<dbReference type="InterPro" id="IPR015421">
    <property type="entry name" value="PyrdxlP-dep_Trfase_major"/>
</dbReference>
<dbReference type="PANTHER" id="PTHR30244:SF34">
    <property type="entry name" value="DTDP-4-AMINO-4,6-DIDEOXYGALACTOSE TRANSAMINASE"/>
    <property type="match status" value="1"/>
</dbReference>
<dbReference type="GO" id="GO:0000271">
    <property type="term" value="P:polysaccharide biosynthetic process"/>
    <property type="evidence" value="ECO:0007669"/>
    <property type="project" value="TreeGrafter"/>
</dbReference>
<dbReference type="EMBL" id="BOVK01000020">
    <property type="protein sequence ID" value="GIQ68865.1"/>
    <property type="molecule type" value="Genomic_DNA"/>
</dbReference>
<dbReference type="SUPFAM" id="SSF53383">
    <property type="entry name" value="PLP-dependent transferases"/>
    <property type="match status" value="1"/>
</dbReference>
<protein>
    <submittedName>
        <fullName evidence="2">Aminotransferase DegT</fullName>
    </submittedName>
</protein>
<comment type="similarity">
    <text evidence="1">Belongs to the DegT/DnrJ/EryC1 family.</text>
</comment>
<gene>
    <name evidence="2" type="ORF">XYCOK13_16890</name>
</gene>
<evidence type="ECO:0000256" key="1">
    <source>
        <dbReference type="RuleBase" id="RU004508"/>
    </source>
</evidence>
<dbReference type="InterPro" id="IPR015424">
    <property type="entry name" value="PyrdxlP-dep_Trfase"/>
</dbReference>